<dbReference type="InterPro" id="IPR006976">
    <property type="entry name" value="VanZ-like"/>
</dbReference>
<keyword evidence="1" id="KW-0812">Transmembrane</keyword>
<keyword evidence="4" id="KW-1185">Reference proteome</keyword>
<feature type="transmembrane region" description="Helical" evidence="1">
    <location>
        <begin position="80"/>
        <end position="100"/>
    </location>
</feature>
<evidence type="ECO:0000259" key="2">
    <source>
        <dbReference type="Pfam" id="PF04892"/>
    </source>
</evidence>
<evidence type="ECO:0000313" key="4">
    <source>
        <dbReference type="Proteomes" id="UP000315131"/>
    </source>
</evidence>
<feature type="transmembrane region" description="Helical" evidence="1">
    <location>
        <begin position="16"/>
        <end position="35"/>
    </location>
</feature>
<keyword evidence="1" id="KW-0472">Membrane</keyword>
<feature type="transmembrane region" description="Helical" evidence="1">
    <location>
        <begin position="47"/>
        <end position="68"/>
    </location>
</feature>
<gene>
    <name evidence="3" type="ORF">FGM01_12070</name>
</gene>
<evidence type="ECO:0000256" key="1">
    <source>
        <dbReference type="SAM" id="Phobius"/>
    </source>
</evidence>
<organism evidence="3 4">
    <name type="scientific">Christiangramia sabulilitoris</name>
    <dbReference type="NCBI Taxonomy" id="2583991"/>
    <lineage>
        <taxon>Bacteria</taxon>
        <taxon>Pseudomonadati</taxon>
        <taxon>Bacteroidota</taxon>
        <taxon>Flavobacteriia</taxon>
        <taxon>Flavobacteriales</taxon>
        <taxon>Flavobacteriaceae</taxon>
        <taxon>Christiangramia</taxon>
    </lineage>
</organism>
<dbReference type="Pfam" id="PF04892">
    <property type="entry name" value="VanZ"/>
    <property type="match status" value="1"/>
</dbReference>
<dbReference type="PANTHER" id="PTHR28008:SF1">
    <property type="entry name" value="DOMAIN PROTEIN, PUTATIVE (AFU_ORTHOLOGUE AFUA_3G10980)-RELATED"/>
    <property type="match status" value="1"/>
</dbReference>
<dbReference type="Proteomes" id="UP000315131">
    <property type="component" value="Unassembled WGS sequence"/>
</dbReference>
<sequence length="108" mass="12322">MDFKVSVAGFDPTDKMLHAGAYLFLAGLWKLYFLFKHSDFQRYTANLLWVAFASFLFGMLIEVLQGTLTSYRTPDWWDVVANSTGVVLAVLFFMVMAPTVKRLKQKVA</sequence>
<reference evidence="3 4" key="1">
    <citation type="submission" date="2019-06" db="EMBL/GenBank/DDBJ databases">
        <title>Gramella sabulilitoris sp. nov., isolated from a marine sand.</title>
        <authorList>
            <person name="Yoon J.-H."/>
        </authorList>
    </citation>
    <scope>NUCLEOTIDE SEQUENCE [LARGE SCALE GENOMIC DNA]</scope>
    <source>
        <strain evidence="3 4">HSMS-1</strain>
    </source>
</reference>
<evidence type="ECO:0000313" key="3">
    <source>
        <dbReference type="EMBL" id="TRO64552.1"/>
    </source>
</evidence>
<protein>
    <submittedName>
        <fullName evidence="3">VanZ family protein</fullName>
    </submittedName>
</protein>
<feature type="domain" description="VanZ-like" evidence="2">
    <location>
        <begin position="29"/>
        <end position="96"/>
    </location>
</feature>
<proteinExistence type="predicted"/>
<keyword evidence="1" id="KW-1133">Transmembrane helix</keyword>
<dbReference type="EMBL" id="VHSF01000003">
    <property type="protein sequence ID" value="TRO64552.1"/>
    <property type="molecule type" value="Genomic_DNA"/>
</dbReference>
<dbReference type="PANTHER" id="PTHR28008">
    <property type="entry name" value="DOMAIN PROTEIN, PUTATIVE (AFU_ORTHOLOGUE AFUA_3G10980)-RELATED"/>
    <property type="match status" value="1"/>
</dbReference>
<name>A0A550I0P9_9FLAO</name>
<dbReference type="OrthoDB" id="5472246at2"/>
<dbReference type="AlphaFoldDB" id="A0A550I0P9"/>
<accession>A0A550I0P9</accession>
<dbReference type="NCBIfam" id="NF037970">
    <property type="entry name" value="vanZ_1"/>
    <property type="match status" value="1"/>
</dbReference>
<comment type="caution">
    <text evidence="3">The sequence shown here is derived from an EMBL/GenBank/DDBJ whole genome shotgun (WGS) entry which is preliminary data.</text>
</comment>